<dbReference type="InterPro" id="IPR013783">
    <property type="entry name" value="Ig-like_fold"/>
</dbReference>
<dbReference type="Gene3D" id="2.60.40.10">
    <property type="entry name" value="Immunoglobulins"/>
    <property type="match status" value="1"/>
</dbReference>
<comment type="caution">
    <text evidence="11">The sequence shown here is derived from an EMBL/GenBank/DDBJ whole genome shotgun (WGS) entry which is preliminary data.</text>
</comment>
<evidence type="ECO:0000256" key="3">
    <source>
        <dbReference type="ARBA" id="ARBA00022729"/>
    </source>
</evidence>
<evidence type="ECO:0000256" key="2">
    <source>
        <dbReference type="ARBA" id="ARBA00022692"/>
    </source>
</evidence>
<keyword evidence="6" id="KW-1015">Disulfide bond</keyword>
<dbReference type="GO" id="GO:0001518">
    <property type="term" value="C:voltage-gated sodium channel complex"/>
    <property type="evidence" value="ECO:0007669"/>
    <property type="project" value="TreeGrafter"/>
</dbReference>
<dbReference type="InterPro" id="IPR007110">
    <property type="entry name" value="Ig-like_dom"/>
</dbReference>
<evidence type="ECO:0000256" key="1">
    <source>
        <dbReference type="ARBA" id="ARBA00004479"/>
    </source>
</evidence>
<keyword evidence="7" id="KW-0325">Glycoprotein</keyword>
<comment type="subcellular location">
    <subcellularLocation>
        <location evidence="1">Membrane</location>
        <topology evidence="1">Single-pass type I membrane protein</topology>
    </subcellularLocation>
</comment>
<dbReference type="InterPro" id="IPR003599">
    <property type="entry name" value="Ig_sub"/>
</dbReference>
<accession>A0A9Q0DKI6</accession>
<dbReference type="GO" id="GO:0044325">
    <property type="term" value="F:transmembrane transporter binding"/>
    <property type="evidence" value="ECO:0007669"/>
    <property type="project" value="TreeGrafter"/>
</dbReference>
<evidence type="ECO:0000256" key="6">
    <source>
        <dbReference type="ARBA" id="ARBA00023157"/>
    </source>
</evidence>
<proteinExistence type="predicted"/>
<keyword evidence="12" id="KW-1185">Reference proteome</keyword>
<feature type="domain" description="Ig-like" evidence="10">
    <location>
        <begin position="41"/>
        <end position="150"/>
    </location>
</feature>
<reference evidence="11" key="1">
    <citation type="submission" date="2022-07" db="EMBL/GenBank/DDBJ databases">
        <title>Chromosome-level genome of Muraenolepis orangiensis.</title>
        <authorList>
            <person name="Kim J."/>
        </authorList>
    </citation>
    <scope>NUCLEOTIDE SEQUENCE</scope>
    <source>
        <strain evidence="11">KU_S4_2022</strain>
        <tissue evidence="11">Muscle</tissue>
    </source>
</reference>
<keyword evidence="4 9" id="KW-1133">Transmembrane helix</keyword>
<evidence type="ECO:0000259" key="10">
    <source>
        <dbReference type="PROSITE" id="PS50835"/>
    </source>
</evidence>
<feature type="transmembrane region" description="Helical" evidence="9">
    <location>
        <begin position="54"/>
        <end position="73"/>
    </location>
</feature>
<dbReference type="InterPro" id="IPR013106">
    <property type="entry name" value="Ig_V-set"/>
</dbReference>
<dbReference type="InterPro" id="IPR000920">
    <property type="entry name" value="Myelin_P0-rel"/>
</dbReference>
<evidence type="ECO:0000256" key="7">
    <source>
        <dbReference type="ARBA" id="ARBA00023180"/>
    </source>
</evidence>
<dbReference type="InterPro" id="IPR036179">
    <property type="entry name" value="Ig-like_dom_sf"/>
</dbReference>
<dbReference type="EMBL" id="JANIIK010000114">
    <property type="protein sequence ID" value="KAJ3589972.1"/>
    <property type="molecule type" value="Genomic_DNA"/>
</dbReference>
<feature type="transmembrane region" description="Helical" evidence="9">
    <location>
        <begin position="14"/>
        <end position="33"/>
    </location>
</feature>
<dbReference type="Proteomes" id="UP001148018">
    <property type="component" value="Unassembled WGS sequence"/>
</dbReference>
<dbReference type="AlphaFoldDB" id="A0A9Q0DKI6"/>
<evidence type="ECO:0000256" key="8">
    <source>
        <dbReference type="ARBA" id="ARBA00023319"/>
    </source>
</evidence>
<dbReference type="GO" id="GO:0086002">
    <property type="term" value="P:cardiac muscle cell action potential involved in contraction"/>
    <property type="evidence" value="ECO:0007669"/>
    <property type="project" value="TreeGrafter"/>
</dbReference>
<evidence type="ECO:0000256" key="4">
    <source>
        <dbReference type="ARBA" id="ARBA00022989"/>
    </source>
</evidence>
<evidence type="ECO:0000313" key="12">
    <source>
        <dbReference type="Proteomes" id="UP001148018"/>
    </source>
</evidence>
<protein>
    <recommendedName>
        <fullName evidence="10">Ig-like domain-containing protein</fullName>
    </recommendedName>
</protein>
<dbReference type="Pfam" id="PF07686">
    <property type="entry name" value="V-set"/>
    <property type="match status" value="1"/>
</dbReference>
<feature type="transmembrane region" description="Helical" evidence="9">
    <location>
        <begin position="167"/>
        <end position="190"/>
    </location>
</feature>
<keyword evidence="5 9" id="KW-0472">Membrane</keyword>
<dbReference type="PROSITE" id="PS50835">
    <property type="entry name" value="IG_LIKE"/>
    <property type="match status" value="1"/>
</dbReference>
<sequence>MASVDSGGSSVSGVLRAGGLLCASLLLLGVCCVDGLEMTTAKVPLLQATNGSTVLLPCTFYSCIGIRNLYFSWHFNDNSTMVKLCDAVIHSEDVEPNVKLWHKRVEFVGSAKNKNISILLWNITFEDEGDYICFGRNPKEKKRNHSAIYTLLVVDQLTEVDNTLTTIIFSIVGTLFVCTVVFMVAKALIVNFMPKKEDKK</sequence>
<dbReference type="OrthoDB" id="8778219at2759"/>
<evidence type="ECO:0000313" key="11">
    <source>
        <dbReference type="EMBL" id="KAJ3589972.1"/>
    </source>
</evidence>
<evidence type="ECO:0000256" key="5">
    <source>
        <dbReference type="ARBA" id="ARBA00023136"/>
    </source>
</evidence>
<dbReference type="SMART" id="SM00409">
    <property type="entry name" value="IG"/>
    <property type="match status" value="1"/>
</dbReference>
<dbReference type="PANTHER" id="PTHR13869">
    <property type="entry name" value="MYELIN P0 RELATED"/>
    <property type="match status" value="1"/>
</dbReference>
<dbReference type="PANTHER" id="PTHR13869:SF14">
    <property type="entry name" value="SODIUM CHANNEL SUBUNIT BETA-4"/>
    <property type="match status" value="1"/>
</dbReference>
<dbReference type="GO" id="GO:0060307">
    <property type="term" value="P:regulation of ventricular cardiac muscle cell membrane repolarization"/>
    <property type="evidence" value="ECO:0007669"/>
    <property type="project" value="TreeGrafter"/>
</dbReference>
<gene>
    <name evidence="11" type="ORF">NHX12_007929</name>
</gene>
<keyword evidence="3" id="KW-0732">Signal</keyword>
<evidence type="ECO:0000256" key="9">
    <source>
        <dbReference type="SAM" id="Phobius"/>
    </source>
</evidence>
<dbReference type="GO" id="GO:0017080">
    <property type="term" value="F:sodium channel regulator activity"/>
    <property type="evidence" value="ECO:0007669"/>
    <property type="project" value="TreeGrafter"/>
</dbReference>
<keyword evidence="8" id="KW-0393">Immunoglobulin domain</keyword>
<keyword evidence="2 9" id="KW-0812">Transmembrane</keyword>
<organism evidence="11 12">
    <name type="scientific">Muraenolepis orangiensis</name>
    <name type="common">Patagonian moray cod</name>
    <dbReference type="NCBI Taxonomy" id="630683"/>
    <lineage>
        <taxon>Eukaryota</taxon>
        <taxon>Metazoa</taxon>
        <taxon>Chordata</taxon>
        <taxon>Craniata</taxon>
        <taxon>Vertebrata</taxon>
        <taxon>Euteleostomi</taxon>
        <taxon>Actinopterygii</taxon>
        <taxon>Neopterygii</taxon>
        <taxon>Teleostei</taxon>
        <taxon>Neoteleostei</taxon>
        <taxon>Acanthomorphata</taxon>
        <taxon>Zeiogadaria</taxon>
        <taxon>Gadariae</taxon>
        <taxon>Gadiformes</taxon>
        <taxon>Muraenolepidoidei</taxon>
        <taxon>Muraenolepididae</taxon>
        <taxon>Muraenolepis</taxon>
    </lineage>
</organism>
<dbReference type="SUPFAM" id="SSF48726">
    <property type="entry name" value="Immunoglobulin"/>
    <property type="match status" value="1"/>
</dbReference>
<name>A0A9Q0DKI6_9TELE</name>